<dbReference type="PRINTS" id="PR00109">
    <property type="entry name" value="TYRKINASE"/>
</dbReference>
<gene>
    <name evidence="2" type="ORF">M407DRAFT_73464</name>
</gene>
<dbReference type="PROSITE" id="PS50011">
    <property type="entry name" value="PROTEIN_KINASE_DOM"/>
    <property type="match status" value="1"/>
</dbReference>
<proteinExistence type="predicted"/>
<dbReference type="PANTHER" id="PTHR44329:SF214">
    <property type="entry name" value="PROTEIN KINASE DOMAIN-CONTAINING PROTEIN"/>
    <property type="match status" value="1"/>
</dbReference>
<dbReference type="Gene3D" id="1.10.510.10">
    <property type="entry name" value="Transferase(Phosphotransferase) domain 1"/>
    <property type="match status" value="1"/>
</dbReference>
<dbReference type="InterPro" id="IPR051681">
    <property type="entry name" value="Ser/Thr_Kinases-Pseudokinases"/>
</dbReference>
<dbReference type="PANTHER" id="PTHR44329">
    <property type="entry name" value="SERINE/THREONINE-PROTEIN KINASE TNNI3K-RELATED"/>
    <property type="match status" value="1"/>
</dbReference>
<reference evidence="2 3" key="1">
    <citation type="submission" date="2014-04" db="EMBL/GenBank/DDBJ databases">
        <authorList>
            <consortium name="DOE Joint Genome Institute"/>
            <person name="Kuo A."/>
            <person name="Girlanda M."/>
            <person name="Perotto S."/>
            <person name="Kohler A."/>
            <person name="Nagy L.G."/>
            <person name="Floudas D."/>
            <person name="Copeland A."/>
            <person name="Barry K.W."/>
            <person name="Cichocki N."/>
            <person name="Veneault-Fourrey C."/>
            <person name="LaButti K."/>
            <person name="Lindquist E.A."/>
            <person name="Lipzen A."/>
            <person name="Lundell T."/>
            <person name="Morin E."/>
            <person name="Murat C."/>
            <person name="Sun H."/>
            <person name="Tunlid A."/>
            <person name="Henrissat B."/>
            <person name="Grigoriev I.V."/>
            <person name="Hibbett D.S."/>
            <person name="Martin F."/>
            <person name="Nordberg H.P."/>
            <person name="Cantor M.N."/>
            <person name="Hua S.X."/>
        </authorList>
    </citation>
    <scope>NUCLEOTIDE SEQUENCE [LARGE SCALE GENOMIC DNA]</scope>
    <source>
        <strain evidence="2 3">MUT 4182</strain>
    </source>
</reference>
<dbReference type="GO" id="GO:0005524">
    <property type="term" value="F:ATP binding"/>
    <property type="evidence" value="ECO:0007669"/>
    <property type="project" value="InterPro"/>
</dbReference>
<dbReference type="STRING" id="1051891.A0A0C3QL17"/>
<organism evidence="2 3">
    <name type="scientific">Tulasnella calospora MUT 4182</name>
    <dbReference type="NCBI Taxonomy" id="1051891"/>
    <lineage>
        <taxon>Eukaryota</taxon>
        <taxon>Fungi</taxon>
        <taxon>Dikarya</taxon>
        <taxon>Basidiomycota</taxon>
        <taxon>Agaricomycotina</taxon>
        <taxon>Agaricomycetes</taxon>
        <taxon>Cantharellales</taxon>
        <taxon>Tulasnellaceae</taxon>
        <taxon>Tulasnella</taxon>
    </lineage>
</organism>
<dbReference type="GO" id="GO:0004674">
    <property type="term" value="F:protein serine/threonine kinase activity"/>
    <property type="evidence" value="ECO:0007669"/>
    <property type="project" value="TreeGrafter"/>
</dbReference>
<keyword evidence="3" id="KW-1185">Reference proteome</keyword>
<evidence type="ECO:0000313" key="3">
    <source>
        <dbReference type="Proteomes" id="UP000054248"/>
    </source>
</evidence>
<name>A0A0C3QL17_9AGAM</name>
<dbReference type="PIRSF" id="PIRSF000654">
    <property type="entry name" value="Integrin-linked_kinase"/>
    <property type="match status" value="1"/>
</dbReference>
<dbReference type="SMART" id="SM00220">
    <property type="entry name" value="S_TKc"/>
    <property type="match status" value="1"/>
</dbReference>
<dbReference type="PROSITE" id="PS00108">
    <property type="entry name" value="PROTEIN_KINASE_ST"/>
    <property type="match status" value="1"/>
</dbReference>
<dbReference type="HOGENOM" id="CLU_000288_7_18_1"/>
<reference evidence="3" key="2">
    <citation type="submission" date="2015-01" db="EMBL/GenBank/DDBJ databases">
        <title>Evolutionary Origins and Diversification of the Mycorrhizal Mutualists.</title>
        <authorList>
            <consortium name="DOE Joint Genome Institute"/>
            <consortium name="Mycorrhizal Genomics Consortium"/>
            <person name="Kohler A."/>
            <person name="Kuo A."/>
            <person name="Nagy L.G."/>
            <person name="Floudas D."/>
            <person name="Copeland A."/>
            <person name="Barry K.W."/>
            <person name="Cichocki N."/>
            <person name="Veneault-Fourrey C."/>
            <person name="LaButti K."/>
            <person name="Lindquist E.A."/>
            <person name="Lipzen A."/>
            <person name="Lundell T."/>
            <person name="Morin E."/>
            <person name="Murat C."/>
            <person name="Riley R."/>
            <person name="Ohm R."/>
            <person name="Sun H."/>
            <person name="Tunlid A."/>
            <person name="Henrissat B."/>
            <person name="Grigoriev I.V."/>
            <person name="Hibbett D.S."/>
            <person name="Martin F."/>
        </authorList>
    </citation>
    <scope>NUCLEOTIDE SEQUENCE [LARGE SCALE GENOMIC DNA]</scope>
    <source>
        <strain evidence="3">MUT 4182</strain>
    </source>
</reference>
<dbReference type="InterPro" id="IPR008271">
    <property type="entry name" value="Ser/Thr_kinase_AS"/>
</dbReference>
<accession>A0A0C3QL17</accession>
<dbReference type="InterPro" id="IPR000719">
    <property type="entry name" value="Prot_kinase_dom"/>
</dbReference>
<dbReference type="AlphaFoldDB" id="A0A0C3QL17"/>
<evidence type="ECO:0000313" key="2">
    <source>
        <dbReference type="EMBL" id="KIO27224.1"/>
    </source>
</evidence>
<dbReference type="EMBL" id="KN823012">
    <property type="protein sequence ID" value="KIO27224.1"/>
    <property type="molecule type" value="Genomic_DNA"/>
</dbReference>
<protein>
    <recommendedName>
        <fullName evidence="1">Protein kinase domain-containing protein</fullName>
    </recommendedName>
</protein>
<sequence>MQPICINGRFGDVFRGIHKTKGEVALKRLRIGGAGMDEEVIRRFEREADTWRRLKHPHVLEFLGTYKPEAHIYFVSPFAKNGTLLEYVSARPGINRVRLLWETSDAVDYLHRENVVHGDIKASNLLISDNGHVLLCDFGLAKPTHAQTSTALKGAGTLRWQSPELWNNEPRSFGSDVYAFAMTIVEMMTGKHPYHETKNSALITVRIVGGSTPEPKPAPRDWPNGLLDLVRKCWVVEPKDRPDACTLLASLNATPTLVRRCCMPPVEHFGLMVRAS</sequence>
<dbReference type="OrthoDB" id="122279at2759"/>
<feature type="domain" description="Protein kinase" evidence="1">
    <location>
        <begin position="1"/>
        <end position="257"/>
    </location>
</feature>
<dbReference type="InterPro" id="IPR011009">
    <property type="entry name" value="Kinase-like_dom_sf"/>
</dbReference>
<dbReference type="SUPFAM" id="SSF56112">
    <property type="entry name" value="Protein kinase-like (PK-like)"/>
    <property type="match status" value="1"/>
</dbReference>
<evidence type="ECO:0000259" key="1">
    <source>
        <dbReference type="PROSITE" id="PS50011"/>
    </source>
</evidence>
<dbReference type="Pfam" id="PF07714">
    <property type="entry name" value="PK_Tyr_Ser-Thr"/>
    <property type="match status" value="1"/>
</dbReference>
<dbReference type="InterPro" id="IPR001245">
    <property type="entry name" value="Ser-Thr/Tyr_kinase_cat_dom"/>
</dbReference>
<dbReference type="Proteomes" id="UP000054248">
    <property type="component" value="Unassembled WGS sequence"/>
</dbReference>